<feature type="coiled-coil region" evidence="1">
    <location>
        <begin position="904"/>
        <end position="931"/>
    </location>
</feature>
<sequence>MSFEKFVSLITAIITCIPAALTFPLTLDTDCFINLIGEGIETESIAPFMKSKYSTEFSYTFSVILQYPNISVDEEIVGKATNLSLNESYLRFNQKWRSSCITINLYTLTFNETVAAIHNSGFGTSDDALFFVNLPSSIEWNDHVLKFAALHNYSPFIFHANIIFMSSNSKKIGVHCYFCAPNPTRLHLINITSFQTYYDLRRFTQHLNANGYGRHILIQSSIGNLHIDNCLKVSSDKYQNRQKFYQHLGKYCSPPSIIIYLVTQHAMNATCITDEKDVPDHEYDDFEWFIHARFEETLINEIPTEITATRGSILIMQNYKLKVLSCVTIKSIFQKLDFIFGSVIHVSVWFSLLITSLAYMILYNNWSLGLDTMWPLFSQPCWQTHPKRLIFMHWICMIFISSIYSSSISSESVQLQDFPSLAKLYKKGFKYWLIEKRVVSKVQRRLEKELFVNIVKGILGRDTLGHGKFRDTFDEAIDFTYDGNGSQFVHVPEYQNLSKLINSLTSQNLLLGTPAAVRSFGRAAVSEGVIYFQNTKVCKFFTIDDVKIMLTLRVWSYLSYRSATLLKRFTENGIPERFENLQLDTKKNAIKDLTVVATNKCVPPIPIKIKSAVGISVLVLFALGSRQSINNNFKYITPDCATMSLLRSALLSKTSKPPGIKSTNSLISSEILSSTDKNEEIRFLRDELSKLRQDFRDYQLRAEKMENNLMANNIELSSKLQNFVLETQTWNNMTLKFQKLNDEIQGLKNINQDLQLETSHQYSILLASKTQELSDQHEKFSCEINAYNLVFNELSKQNEKLRAELKKKCAEFRNLELKHGELEILFNDLNYRSDELKLKNQKLEMTLSQRTKDGVKTQQNCNPEIKDFTNNIITEFEKIVGKLELEMALEKQKPADLEEQCLHLAQKEAQLEALVEIKINLEEKIRKVQRKKGKEIRKMTQKRHYELKNFVDQFNAMRNQLMKLTNSKHQLQTPTKRRPARLAESAKAHERKITMSDVNREVSNEQDFYQLPNIPSVEIVTVGKWDGRSHETIEYSVAEFVNFPPRRPYV</sequence>
<keyword evidence="2" id="KW-0472">Membrane</keyword>
<feature type="signal peptide" evidence="3">
    <location>
        <begin position="1"/>
        <end position="22"/>
    </location>
</feature>
<dbReference type="EMBL" id="CAXLJM020000133">
    <property type="protein sequence ID" value="CAL8140055.1"/>
    <property type="molecule type" value="Genomic_DNA"/>
</dbReference>
<organism evidence="4 5">
    <name type="scientific">Orchesella dallaii</name>
    <dbReference type="NCBI Taxonomy" id="48710"/>
    <lineage>
        <taxon>Eukaryota</taxon>
        <taxon>Metazoa</taxon>
        <taxon>Ecdysozoa</taxon>
        <taxon>Arthropoda</taxon>
        <taxon>Hexapoda</taxon>
        <taxon>Collembola</taxon>
        <taxon>Entomobryomorpha</taxon>
        <taxon>Entomobryoidea</taxon>
        <taxon>Orchesellidae</taxon>
        <taxon>Orchesellinae</taxon>
        <taxon>Orchesella</taxon>
    </lineage>
</organism>
<evidence type="ECO:0000313" key="5">
    <source>
        <dbReference type="Proteomes" id="UP001642540"/>
    </source>
</evidence>
<accession>A0ABP1RZW4</accession>
<keyword evidence="1" id="KW-0175">Coiled coil</keyword>
<feature type="transmembrane region" description="Helical" evidence="2">
    <location>
        <begin position="389"/>
        <end position="407"/>
    </location>
</feature>
<keyword evidence="5" id="KW-1185">Reference proteome</keyword>
<evidence type="ECO:0000256" key="2">
    <source>
        <dbReference type="SAM" id="Phobius"/>
    </source>
</evidence>
<keyword evidence="2" id="KW-1133">Transmembrane helix</keyword>
<gene>
    <name evidence="4" type="ORF">ODALV1_LOCUS28119</name>
</gene>
<dbReference type="Proteomes" id="UP001642540">
    <property type="component" value="Unassembled WGS sequence"/>
</dbReference>
<reference evidence="4 5" key="1">
    <citation type="submission" date="2024-08" db="EMBL/GenBank/DDBJ databases">
        <authorList>
            <person name="Cucini C."/>
            <person name="Frati F."/>
        </authorList>
    </citation>
    <scope>NUCLEOTIDE SEQUENCE [LARGE SCALE GENOMIC DNA]</scope>
</reference>
<keyword evidence="3" id="KW-0732">Signal</keyword>
<proteinExistence type="predicted"/>
<comment type="caution">
    <text evidence="4">The sequence shown here is derived from an EMBL/GenBank/DDBJ whole genome shotgun (WGS) entry which is preliminary data.</text>
</comment>
<evidence type="ECO:0000256" key="1">
    <source>
        <dbReference type="SAM" id="Coils"/>
    </source>
</evidence>
<feature type="coiled-coil region" evidence="1">
    <location>
        <begin position="784"/>
        <end position="818"/>
    </location>
</feature>
<keyword evidence="2" id="KW-0812">Transmembrane</keyword>
<evidence type="ECO:0000313" key="4">
    <source>
        <dbReference type="EMBL" id="CAL8140055.1"/>
    </source>
</evidence>
<feature type="chain" id="PRO_5045706392" evidence="3">
    <location>
        <begin position="23"/>
        <end position="1050"/>
    </location>
</feature>
<protein>
    <submittedName>
        <fullName evidence="4">Uncharacterized protein</fullName>
    </submittedName>
</protein>
<feature type="coiled-coil region" evidence="1">
    <location>
        <begin position="674"/>
        <end position="708"/>
    </location>
</feature>
<evidence type="ECO:0000256" key="3">
    <source>
        <dbReference type="SAM" id="SignalP"/>
    </source>
</evidence>
<feature type="transmembrane region" description="Helical" evidence="2">
    <location>
        <begin position="338"/>
        <end position="363"/>
    </location>
</feature>
<name>A0ABP1RZW4_9HEXA</name>